<organism evidence="1 2">
    <name type="scientific">Entomophthora muscae</name>
    <dbReference type="NCBI Taxonomy" id="34485"/>
    <lineage>
        <taxon>Eukaryota</taxon>
        <taxon>Fungi</taxon>
        <taxon>Fungi incertae sedis</taxon>
        <taxon>Zoopagomycota</taxon>
        <taxon>Entomophthoromycotina</taxon>
        <taxon>Entomophthoromycetes</taxon>
        <taxon>Entomophthorales</taxon>
        <taxon>Entomophthoraceae</taxon>
        <taxon>Entomophthora</taxon>
    </lineage>
</organism>
<sequence>MSMKDKMTDQNLPTFAHVLNQATSQETWKTYFRTHNIDQDIPSGCTVFKGLVMPKACTKIIQYSRSLQPQTNTMPPITGEVSHTKYIDINKFLVKNKENVINWLDQSAAKLHASRIPHEKWVQEASKRLYKATANVTVSFIMPGIVRPSKKAQKAGKPVSKLTE</sequence>
<name>A0ACC2TLJ7_9FUNG</name>
<proteinExistence type="predicted"/>
<evidence type="ECO:0000313" key="2">
    <source>
        <dbReference type="Proteomes" id="UP001165960"/>
    </source>
</evidence>
<evidence type="ECO:0000313" key="1">
    <source>
        <dbReference type="EMBL" id="KAJ9075357.1"/>
    </source>
</evidence>
<accession>A0ACC2TLJ7</accession>
<gene>
    <name evidence="1" type="ORF">DSO57_1036961</name>
</gene>
<reference evidence="1" key="1">
    <citation type="submission" date="2022-04" db="EMBL/GenBank/DDBJ databases">
        <title>Genome of the entomopathogenic fungus Entomophthora muscae.</title>
        <authorList>
            <person name="Elya C."/>
            <person name="Lovett B.R."/>
            <person name="Lee E."/>
            <person name="Macias A.M."/>
            <person name="Hajek A.E."/>
            <person name="De Bivort B.L."/>
            <person name="Kasson M.T."/>
            <person name="De Fine Licht H.H."/>
            <person name="Stajich J.E."/>
        </authorList>
    </citation>
    <scope>NUCLEOTIDE SEQUENCE</scope>
    <source>
        <strain evidence="1">Berkeley</strain>
    </source>
</reference>
<comment type="caution">
    <text evidence="1">The sequence shown here is derived from an EMBL/GenBank/DDBJ whole genome shotgun (WGS) entry which is preliminary data.</text>
</comment>
<protein>
    <submittedName>
        <fullName evidence="1">Uncharacterized protein</fullName>
    </submittedName>
</protein>
<dbReference type="EMBL" id="QTSX02002505">
    <property type="protein sequence ID" value="KAJ9075357.1"/>
    <property type="molecule type" value="Genomic_DNA"/>
</dbReference>
<dbReference type="Proteomes" id="UP001165960">
    <property type="component" value="Unassembled WGS sequence"/>
</dbReference>
<keyword evidence="2" id="KW-1185">Reference proteome</keyword>